<dbReference type="NCBIfam" id="TIGR04488">
    <property type="entry name" value="SoxY_true_GGCGG"/>
    <property type="match status" value="1"/>
</dbReference>
<dbReference type="InterPro" id="IPR006311">
    <property type="entry name" value="TAT_signal"/>
</dbReference>
<evidence type="ECO:0000313" key="2">
    <source>
        <dbReference type="EMBL" id="AAC07645.1"/>
    </source>
</evidence>
<organism evidence="2 3">
    <name type="scientific">Aquifex aeolicus (strain VF5)</name>
    <dbReference type="NCBI Taxonomy" id="224324"/>
    <lineage>
        <taxon>Bacteria</taxon>
        <taxon>Pseudomonadati</taxon>
        <taxon>Aquificota</taxon>
        <taxon>Aquificia</taxon>
        <taxon>Aquificales</taxon>
        <taxon>Aquificaceae</taxon>
        <taxon>Aquifex</taxon>
    </lineage>
</organism>
<evidence type="ECO:0000259" key="1">
    <source>
        <dbReference type="Pfam" id="PF13501"/>
    </source>
</evidence>
<accession>O67675</accession>
<reference evidence="2 3" key="1">
    <citation type="journal article" date="1998" name="Nature">
        <title>The complete genome of the hyperthermophilic bacterium Aquifex aeolicus.</title>
        <authorList>
            <person name="Deckert G."/>
            <person name="Warren P.V."/>
            <person name="Gaasterland T."/>
            <person name="Young W.G."/>
            <person name="Lenox A.L."/>
            <person name="Graham D.E."/>
            <person name="Overbeek R."/>
            <person name="Snead M.A."/>
            <person name="Keller M."/>
            <person name="Aujay M."/>
            <person name="Huber R."/>
            <person name="Feldman R.A."/>
            <person name="Short J.M."/>
            <person name="Olson G.J."/>
            <person name="Swanson R.V."/>
        </authorList>
    </citation>
    <scope>NUCLEOTIDE SEQUENCE [LARGE SCALE GENOMIC DNA]</scope>
    <source>
        <strain evidence="2 3">VF5</strain>
    </source>
</reference>
<dbReference type="InterPro" id="IPR038162">
    <property type="entry name" value="SoxY_sf"/>
</dbReference>
<dbReference type="EMBL" id="AE000657">
    <property type="protein sequence ID" value="AAC07645.1"/>
    <property type="molecule type" value="Genomic_DNA"/>
</dbReference>
<dbReference type="InParanoid" id="O67675"/>
<sequence length="153" mass="16418">MLDMSTRRDFLKVAGVAALGLTLGISPVLNPSFAKISLEEALKKHLGVGLSQIKESNEIKVKAPSIAESGANVPIQISATVPIEKVEALYIFVDKNPNPYIAHVEFTPMNGEVFFATRIKMGATSPVRAILKLKDGSYLMAYKEVKVTVGGCG</sequence>
<proteinExistence type="predicted"/>
<dbReference type="Pfam" id="PF13501">
    <property type="entry name" value="SoxY"/>
    <property type="match status" value="1"/>
</dbReference>
<gene>
    <name evidence="2" type="ordered locus">aq_1810</name>
</gene>
<dbReference type="EnsemblBacteria" id="AAC07645">
    <property type="protein sequence ID" value="AAC07645"/>
    <property type="gene ID" value="aq_1810"/>
</dbReference>
<dbReference type="InterPro" id="IPR019546">
    <property type="entry name" value="TAT_signal_bac_arc"/>
</dbReference>
<dbReference type="STRING" id="224324.aq_1810"/>
<dbReference type="Gene3D" id="2.60.40.2470">
    <property type="entry name" value="SoxY domain"/>
    <property type="match status" value="1"/>
</dbReference>
<dbReference type="Proteomes" id="UP000000798">
    <property type="component" value="Chromosome"/>
</dbReference>
<dbReference type="HOGENOM" id="CLU_118521_1_0_0"/>
<protein>
    <recommendedName>
        <fullName evidence="1">Ig-like SoxY domain-containing protein</fullName>
    </recommendedName>
</protein>
<feature type="domain" description="Ig-like SoxY" evidence="1">
    <location>
        <begin position="51"/>
        <end position="152"/>
    </location>
</feature>
<dbReference type="OrthoDB" id="9798154at2"/>
<dbReference type="KEGG" id="aae:aq_1810"/>
<dbReference type="NCBIfam" id="TIGR01409">
    <property type="entry name" value="TAT_signal_seq"/>
    <property type="match status" value="1"/>
</dbReference>
<dbReference type="PIRSF" id="PIRSF010312">
    <property type="entry name" value="Sulphur_oxidation_SoxY"/>
    <property type="match status" value="1"/>
</dbReference>
<dbReference type="PATRIC" id="fig|224324.8.peg.1399"/>
<keyword evidence="3" id="KW-1185">Reference proteome</keyword>
<name>O67675_AQUAE</name>
<dbReference type="InterPro" id="IPR032711">
    <property type="entry name" value="SoxY"/>
</dbReference>
<dbReference type="PIR" id="A70456">
    <property type="entry name" value="A70456"/>
</dbReference>
<dbReference type="PROSITE" id="PS51318">
    <property type="entry name" value="TAT"/>
    <property type="match status" value="1"/>
</dbReference>
<dbReference type="AlphaFoldDB" id="O67675"/>
<evidence type="ECO:0000313" key="3">
    <source>
        <dbReference type="Proteomes" id="UP000000798"/>
    </source>
</evidence>
<dbReference type="InterPro" id="IPR016568">
    <property type="entry name" value="Sulphur_oxidation_SoxY"/>
</dbReference>
<dbReference type="eggNOG" id="COG5501">
    <property type="taxonomic scope" value="Bacteria"/>
</dbReference>